<proteinExistence type="predicted"/>
<keyword evidence="2" id="KW-1185">Reference proteome</keyword>
<gene>
    <name evidence="1" type="ORF">AOB60_20245</name>
</gene>
<accession>A0A2N8PNZ4</accession>
<dbReference type="EMBL" id="LJSN01000002">
    <property type="protein sequence ID" value="PNE42734.1"/>
    <property type="molecule type" value="Genomic_DNA"/>
</dbReference>
<protein>
    <submittedName>
        <fullName evidence="1">Uncharacterized protein</fullName>
    </submittedName>
</protein>
<name>A0A2N8PNZ4_STRNR</name>
<evidence type="ECO:0000313" key="2">
    <source>
        <dbReference type="Proteomes" id="UP000236047"/>
    </source>
</evidence>
<organism evidence="1 2">
    <name type="scientific">Streptomyces noursei</name>
    <name type="common">Streptomyces albulus</name>
    <dbReference type="NCBI Taxonomy" id="1971"/>
    <lineage>
        <taxon>Bacteria</taxon>
        <taxon>Bacillati</taxon>
        <taxon>Actinomycetota</taxon>
        <taxon>Actinomycetes</taxon>
        <taxon>Kitasatosporales</taxon>
        <taxon>Streptomycetaceae</taxon>
        <taxon>Streptomyces</taxon>
    </lineage>
</organism>
<sequence>MSRKNYRLTATWPTPAPRVQFQTSDRKRLYSKARTWAGEGAVVVIEKARGARWLPDTTLDGPAMLAEQQHQAAEKEAAARRAVAEAELAARTARFVDTLLAEHKQAEHDRHARLMQAPPVPRRASGRLAAAHVVAGRGIR</sequence>
<comment type="caution">
    <text evidence="1">The sequence shown here is derived from an EMBL/GenBank/DDBJ whole genome shotgun (WGS) entry which is preliminary data.</text>
</comment>
<reference evidence="2" key="1">
    <citation type="submission" date="2015-09" db="EMBL/GenBank/DDBJ databases">
        <authorList>
            <person name="Graham D.E."/>
            <person name="Mahan K.M."/>
            <person name="Klingeman D.M."/>
            <person name="Fida T."/>
            <person name="Giannone R.J."/>
            <person name="Hettich R.L."/>
            <person name="Parry R.J."/>
            <person name="Spain J.C."/>
        </authorList>
    </citation>
    <scope>NUCLEOTIDE SEQUENCE [LARGE SCALE GENOMIC DNA]</scope>
    <source>
        <strain evidence="2">JCM 4701</strain>
    </source>
</reference>
<dbReference type="Proteomes" id="UP000236047">
    <property type="component" value="Unassembled WGS sequence"/>
</dbReference>
<dbReference type="RefSeq" id="WP_102924293.1">
    <property type="nucleotide sequence ID" value="NZ_LJSN01000002.1"/>
</dbReference>
<dbReference type="AlphaFoldDB" id="A0A2N8PNZ4"/>
<evidence type="ECO:0000313" key="1">
    <source>
        <dbReference type="EMBL" id="PNE42734.1"/>
    </source>
</evidence>